<sequence length="332" mass="34980">MRRPGLCAGASALALALVFPAGAQDVPALPGGATTTTTAAAGAQGNGAPPQAAIPGTMPPALPAMSPGARLAARAARALGMSSRWRSRSCGTAMGADGVLEVQHGACEPVLVCSPFRWCVVALEPGEGPTDLPDIGDPRWQYQLRWAVEGMRRVMHIRFRPTDAGLDSNFVLNTNQRSITLRLQSTQRSYMPFLKLGNPNFVARQQWARAAALESVAGVRAGGGAACDGMPTVPPSAYAIDAPRRSRPWAPVQVYGVTTANGARTCIEFPADIGSVDFPTLVVRDAGGVHQLVTSRLIGRRMEVDALVNSMELVTGVGRSQVSVSIARKEYR</sequence>
<dbReference type="InterPro" id="IPR010258">
    <property type="entry name" value="Conjugal_tfr_TrbG/VirB9/CagX"/>
</dbReference>
<feature type="compositionally biased region" description="Low complexity" evidence="1">
    <location>
        <begin position="37"/>
        <end position="56"/>
    </location>
</feature>
<reference evidence="3 4" key="1">
    <citation type="journal article" date="2019" name="Int. J. Syst. Evol. Microbiol.">
        <title>The Global Catalogue of Microorganisms (GCM) 10K type strain sequencing project: providing services to taxonomists for standard genome sequencing and annotation.</title>
        <authorList>
            <consortium name="The Broad Institute Genomics Platform"/>
            <consortium name="The Broad Institute Genome Sequencing Center for Infectious Disease"/>
            <person name="Wu L."/>
            <person name="Ma J."/>
        </authorList>
    </citation>
    <scope>NUCLEOTIDE SEQUENCE [LARGE SCALE GENOMIC DNA]</scope>
    <source>
        <strain evidence="3 4">JCM 9933</strain>
    </source>
</reference>
<evidence type="ECO:0000313" key="3">
    <source>
        <dbReference type="EMBL" id="GAA0592583.1"/>
    </source>
</evidence>
<evidence type="ECO:0000256" key="2">
    <source>
        <dbReference type="SAM" id="SignalP"/>
    </source>
</evidence>
<evidence type="ECO:0008006" key="5">
    <source>
        <dbReference type="Google" id="ProtNLM"/>
    </source>
</evidence>
<accession>A0ABN1FK90</accession>
<protein>
    <recommendedName>
        <fullName evidence="5">TrbG/VirB9 family P-type conjugative transfer protein</fullName>
    </recommendedName>
</protein>
<gene>
    <name evidence="3" type="ORF">GCM10009416_33730</name>
</gene>
<feature type="signal peptide" evidence="2">
    <location>
        <begin position="1"/>
        <end position="23"/>
    </location>
</feature>
<dbReference type="EMBL" id="BAAAFZ010000053">
    <property type="protein sequence ID" value="GAA0592583.1"/>
    <property type="molecule type" value="Genomic_DNA"/>
</dbReference>
<name>A0ABN1FK90_9PROT</name>
<keyword evidence="2" id="KW-0732">Signal</keyword>
<dbReference type="InterPro" id="IPR038161">
    <property type="entry name" value="VirB9/CagX/TrbG_C_sf"/>
</dbReference>
<organism evidence="3 4">
    <name type="scientific">Craurococcus roseus</name>
    <dbReference type="NCBI Taxonomy" id="77585"/>
    <lineage>
        <taxon>Bacteria</taxon>
        <taxon>Pseudomonadati</taxon>
        <taxon>Pseudomonadota</taxon>
        <taxon>Alphaproteobacteria</taxon>
        <taxon>Acetobacterales</taxon>
        <taxon>Acetobacteraceae</taxon>
        <taxon>Craurococcus</taxon>
    </lineage>
</organism>
<feature type="region of interest" description="Disordered" evidence="1">
    <location>
        <begin position="37"/>
        <end position="57"/>
    </location>
</feature>
<comment type="caution">
    <text evidence="3">The sequence shown here is derived from an EMBL/GenBank/DDBJ whole genome shotgun (WGS) entry which is preliminary data.</text>
</comment>
<dbReference type="Pfam" id="PF03524">
    <property type="entry name" value="CagX"/>
    <property type="match status" value="1"/>
</dbReference>
<evidence type="ECO:0000313" key="4">
    <source>
        <dbReference type="Proteomes" id="UP001501588"/>
    </source>
</evidence>
<feature type="chain" id="PRO_5046765504" description="TrbG/VirB9 family P-type conjugative transfer protein" evidence="2">
    <location>
        <begin position="24"/>
        <end position="332"/>
    </location>
</feature>
<dbReference type="Gene3D" id="2.60.40.2500">
    <property type="match status" value="1"/>
</dbReference>
<evidence type="ECO:0000256" key="1">
    <source>
        <dbReference type="SAM" id="MobiDB-lite"/>
    </source>
</evidence>
<dbReference type="Proteomes" id="UP001501588">
    <property type="component" value="Unassembled WGS sequence"/>
</dbReference>
<proteinExistence type="predicted"/>
<dbReference type="RefSeq" id="WP_343896542.1">
    <property type="nucleotide sequence ID" value="NZ_BAAAFZ010000053.1"/>
</dbReference>
<keyword evidence="4" id="KW-1185">Reference proteome</keyword>